<organism evidence="2 3">
    <name type="scientific">Hymenobacter setariae</name>
    <dbReference type="NCBI Taxonomy" id="2594794"/>
    <lineage>
        <taxon>Bacteria</taxon>
        <taxon>Pseudomonadati</taxon>
        <taxon>Bacteroidota</taxon>
        <taxon>Cytophagia</taxon>
        <taxon>Cytophagales</taxon>
        <taxon>Hymenobacteraceae</taxon>
        <taxon>Hymenobacter</taxon>
    </lineage>
</organism>
<dbReference type="InterPro" id="IPR029044">
    <property type="entry name" value="Nucleotide-diphossugar_trans"/>
</dbReference>
<dbReference type="GO" id="GO:0016758">
    <property type="term" value="F:hexosyltransferase activity"/>
    <property type="evidence" value="ECO:0007669"/>
    <property type="project" value="UniProtKB-ARBA"/>
</dbReference>
<keyword evidence="3" id="KW-1185">Reference proteome</keyword>
<protein>
    <submittedName>
        <fullName evidence="2">Glycosyltransferase family 2 protein</fullName>
    </submittedName>
</protein>
<dbReference type="Gene3D" id="3.90.550.10">
    <property type="entry name" value="Spore Coat Polysaccharide Biosynthesis Protein SpsA, Chain A"/>
    <property type="match status" value="1"/>
</dbReference>
<proteinExistence type="predicted"/>
<keyword evidence="2" id="KW-0808">Transferase</keyword>
<comment type="caution">
    <text evidence="2">The sequence shown here is derived from an EMBL/GenBank/DDBJ whole genome shotgun (WGS) entry which is preliminary data.</text>
</comment>
<dbReference type="PANTHER" id="PTHR22916">
    <property type="entry name" value="GLYCOSYLTRANSFERASE"/>
    <property type="match status" value="1"/>
</dbReference>
<gene>
    <name evidence="2" type="ORF">FNT36_05390</name>
</gene>
<dbReference type="OrthoDB" id="153025at2"/>
<evidence type="ECO:0000259" key="1">
    <source>
        <dbReference type="Pfam" id="PF00535"/>
    </source>
</evidence>
<dbReference type="CDD" id="cd00761">
    <property type="entry name" value="Glyco_tranf_GTA_type"/>
    <property type="match status" value="1"/>
</dbReference>
<evidence type="ECO:0000313" key="3">
    <source>
        <dbReference type="Proteomes" id="UP000317624"/>
    </source>
</evidence>
<accession>A0A558C3Y8</accession>
<sequence length="330" mass="37711">MNQEVVSIIMPTYNRAHLLVKAISSVLAQTYEQWQLIIIDDGSADDTRAQVRPFCEAYPTKIEYYYQPNRGQAAARNAGLRHCRGTYIASLDSDDEWHADFLAASVGQLAARNLDLVFLNWVGTYDTQGFAHFYDRPAQRRAYCTTLADDWWLLTPAQVRQLAIETCPSPSSALVIRRSALAGTWNEQMRIADDWCLLLDTVLSRPCQAAFTLKPHWLKHVHDTNIYDGRFDTALIRDIGLHDEPLMLERFQHQLRPAEKRVFRARIAEHHFNFLCLNWANRPGLVNTLQHAATAMRLAPWNTTKAIVERGMLQLQKYLHKPSPGLPATS</sequence>
<evidence type="ECO:0000313" key="2">
    <source>
        <dbReference type="EMBL" id="TVT43521.1"/>
    </source>
</evidence>
<reference evidence="2 3" key="1">
    <citation type="submission" date="2019-07" db="EMBL/GenBank/DDBJ databases">
        <title>Hymenobacter sp. straun FUR1 Genome sequencing and assembly.</title>
        <authorList>
            <person name="Chhetri G."/>
        </authorList>
    </citation>
    <scope>NUCLEOTIDE SEQUENCE [LARGE SCALE GENOMIC DNA]</scope>
    <source>
        <strain evidence="2 3">Fur1</strain>
    </source>
</reference>
<dbReference type="InterPro" id="IPR001173">
    <property type="entry name" value="Glyco_trans_2-like"/>
</dbReference>
<dbReference type="RefSeq" id="WP_144845099.1">
    <property type="nucleotide sequence ID" value="NZ_VMRJ01000001.1"/>
</dbReference>
<dbReference type="PANTHER" id="PTHR22916:SF3">
    <property type="entry name" value="UDP-GLCNAC:BETAGAL BETA-1,3-N-ACETYLGLUCOSAMINYLTRANSFERASE-LIKE PROTEIN 1"/>
    <property type="match status" value="1"/>
</dbReference>
<feature type="domain" description="Glycosyltransferase 2-like" evidence="1">
    <location>
        <begin position="7"/>
        <end position="152"/>
    </location>
</feature>
<dbReference type="AlphaFoldDB" id="A0A558C3Y8"/>
<dbReference type="SUPFAM" id="SSF53448">
    <property type="entry name" value="Nucleotide-diphospho-sugar transferases"/>
    <property type="match status" value="1"/>
</dbReference>
<name>A0A558C3Y8_9BACT</name>
<dbReference type="Pfam" id="PF00535">
    <property type="entry name" value="Glycos_transf_2"/>
    <property type="match status" value="1"/>
</dbReference>
<dbReference type="Proteomes" id="UP000317624">
    <property type="component" value="Unassembled WGS sequence"/>
</dbReference>
<dbReference type="EMBL" id="VMRJ01000001">
    <property type="protein sequence ID" value="TVT43521.1"/>
    <property type="molecule type" value="Genomic_DNA"/>
</dbReference>